<feature type="compositionally biased region" description="Acidic residues" evidence="2">
    <location>
        <begin position="691"/>
        <end position="701"/>
    </location>
</feature>
<feature type="compositionally biased region" description="Basic and acidic residues" evidence="2">
    <location>
        <begin position="486"/>
        <end position="495"/>
    </location>
</feature>
<reference evidence="4 5" key="1">
    <citation type="journal article" date="2017" name="Curr. Biol.">
        <title>Genome architecture and evolution of a unichromosomal asexual nematode.</title>
        <authorList>
            <person name="Fradin H."/>
            <person name="Zegar C."/>
            <person name="Gutwein M."/>
            <person name="Lucas J."/>
            <person name="Kovtun M."/>
            <person name="Corcoran D."/>
            <person name="Baugh L.R."/>
            <person name="Kiontke K."/>
            <person name="Gunsalus K."/>
            <person name="Fitch D.H."/>
            <person name="Piano F."/>
        </authorList>
    </citation>
    <scope>NUCLEOTIDE SEQUENCE [LARGE SCALE GENOMIC DNA]</scope>
    <source>
        <strain evidence="4">PF1309</strain>
    </source>
</reference>
<dbReference type="Proteomes" id="UP000218231">
    <property type="component" value="Unassembled WGS sequence"/>
</dbReference>
<proteinExistence type="predicted"/>
<dbReference type="SUPFAM" id="SSF49599">
    <property type="entry name" value="TRAF domain-like"/>
    <property type="match status" value="1"/>
</dbReference>
<feature type="region of interest" description="Disordered" evidence="2">
    <location>
        <begin position="648"/>
        <end position="756"/>
    </location>
</feature>
<keyword evidence="1" id="KW-0175">Coiled coil</keyword>
<dbReference type="Gene3D" id="2.60.210.10">
    <property type="entry name" value="Apoptosis, Tumor Necrosis Factor Receptor Associated Protein 2, Chain A"/>
    <property type="match status" value="1"/>
</dbReference>
<feature type="region of interest" description="Disordered" evidence="2">
    <location>
        <begin position="908"/>
        <end position="938"/>
    </location>
</feature>
<feature type="compositionally biased region" description="Acidic residues" evidence="2">
    <location>
        <begin position="990"/>
        <end position="1007"/>
    </location>
</feature>
<keyword evidence="5" id="KW-1185">Reference proteome</keyword>
<name>A0A2A2LFU4_9BILA</name>
<dbReference type="GO" id="GO:0005643">
    <property type="term" value="C:nuclear pore"/>
    <property type="evidence" value="ECO:0007669"/>
    <property type="project" value="TreeGrafter"/>
</dbReference>
<feature type="compositionally biased region" description="Basic and acidic residues" evidence="2">
    <location>
        <begin position="702"/>
        <end position="719"/>
    </location>
</feature>
<feature type="compositionally biased region" description="Low complexity" evidence="2">
    <location>
        <begin position="1634"/>
        <end position="1647"/>
    </location>
</feature>
<sequence>MLSLQVRRKLITGPNFSNQIKCARIQVYEKLVGPKKDRIELDPVNSNQGKRMGANEPVGTKLPDKNEQMSSSSEQQGAASQPQPTSAMPSSHRGVAHKRRVSVGCQTENVFYGGINTNFGRVKIDRLKITRKPLKFFLKKIGFLIKISGRVSTQPRPAMPLQQSTAQQSSNQASASSEVKTEDATLRVTINDFSKLNDTVCSESKVVNGVPWRIMVMPKQHTVNKRNQKCMGFFLQCCPESTYSDAWSVHATAEMRMLAHLPTQPHFTRKTTHTYTSKENDWGYSCFMTWADIVDESQGYIKNDKVTLEITVKAEPPKNMMNREEFCRVIVKWYDLAEMQLSRGQIDLSIEANNQALKFCKDKDKETKEKLEQQKERIVNQKLLESIQRIEKGKDAPKTTEALKPTSLRQALTGAQKTLSGKMTGKAGKKGRAMVAVQQMKKKKDGNAQNQTPQNQSPGQKQDVKKEGSEQKDDKNSNLNQLAHHGQPENKEERLGSNSGTSGSKSKRNKDKKGTDKSAADQQNTPVFEEAEGEKFENFENAPLPEHKVSLASPYCVQSTSYDKSSPGQNMTSEQANCPCFACHPEQSSAFYASLTATRTATRTTIVHEQGTLSYMKTICDGEQDPNCVEKCDCITCQLEEATTRLSRMGPSRFANSDTENGPPHVSRERHNTYTITEESNDNNLEKGEDQGELTDNEGDYEERTGELHDFADCPHDEWPSASSGDEDEEDEECGDEDDTDYEQEGEDIQVETSSVEVQTDEVFPDLLPLQPQDIQQQQNYQANQDVVQTRTRMEEQLSEEEARRIKEFVDLHFSMDKSVFPVDMKVTDEMMATVSMTVNNLMQEKLQMINDDHGMCCLAAGLFYVIAKRVVESSTAFVSIVEGGLVPNISDIHCLFATMCSLTIKDSDPNKPKDAPGGQTGNQQQSTPPTSAKQKQQLLHLLSQQKTSIVAQKAALQRQQDQKSGGRRIAKARRRVSPAIGRLSKSKDEDSENEDEELGGVSDEDPIVPTRTREFFANLSTKQDVMAMVKGRIALMKENPLNKTPGLRYILIQLYKYISNLTTVCDQMEMLEAEASRAKESMIAIDGSKMLEQFHLNEKRMQEMEKRCNQMKTEMQKETEKIKKIETMYNQEKAKHKAEVEAKDQLQMQLKEVRKQLTKAEKKHKQDENRINTLQQENTELDEKNKNLRKEFEAFKKKVADERTKTKKDKEKDTETIRRLEQEVGDKESERDREKQVNDEAHKQTRMKEQKWERERRQYTSQLSAMNVFVERAKQAECQLMENKYNSNIGTLQKAREEAQVNLAEAEENLKKATTHADMELMRRSVAEWTQAVQDCEHLVQSTKHTFEQAIDAIRKGIKTMVACQEECKIPEVPVMPKIVRLPPVQVVQPVAPVIPPQGVIGQPRTSQQNRVRDSSPRRQQSSSPSASPTKAPQPSSCSSTSVSSSTPMPALPAVSANANVPMPSGLSGRASTTGGYFGSSEPNPADSSPWSWGSGMEFNRLDVVRHQPSQHVPQTAANTHSIGSNLAQQQTQGQQQQHGHLNMQQMAFQPAPIGTARQSSQTSAMNEMWAAGDASQSIPGQIRAQTGGMGAAGWTNSTSSSMSWNPMSGLGGMGNVNVIGGPPHSATSSMLSQQQQHVHQSQHQPPTGPPPGWTTGPNSHHQNPHDQPATMKKYTMF</sequence>
<feature type="region of interest" description="Disordered" evidence="2">
    <location>
        <begin position="389"/>
        <end position="527"/>
    </location>
</feature>
<feature type="compositionally biased region" description="Polar residues" evidence="2">
    <location>
        <begin position="922"/>
        <end position="933"/>
    </location>
</feature>
<feature type="region of interest" description="Disordered" evidence="2">
    <location>
        <begin position="1396"/>
        <end position="1493"/>
    </location>
</feature>
<accession>A0A2A2LFU4</accession>
<feature type="compositionally biased region" description="Basic and acidic residues" evidence="2">
    <location>
        <begin position="389"/>
        <end position="398"/>
    </location>
</feature>
<dbReference type="SMART" id="SM00061">
    <property type="entry name" value="MATH"/>
    <property type="match status" value="1"/>
</dbReference>
<feature type="region of interest" description="Disordered" evidence="2">
    <location>
        <begin position="154"/>
        <end position="181"/>
    </location>
</feature>
<feature type="compositionally biased region" description="Low complexity" evidence="2">
    <location>
        <begin position="68"/>
        <end position="84"/>
    </location>
</feature>
<evidence type="ECO:0000313" key="5">
    <source>
        <dbReference type="Proteomes" id="UP000218231"/>
    </source>
</evidence>
<dbReference type="PANTHER" id="PTHR18898">
    <property type="entry name" value="NUCLEOPROTEIN TPR-RELATED"/>
    <property type="match status" value="1"/>
</dbReference>
<feature type="compositionally biased region" description="Polar residues" evidence="2">
    <location>
        <begin position="447"/>
        <end position="460"/>
    </location>
</feature>
<feature type="compositionally biased region" description="Basic residues" evidence="2">
    <location>
        <begin position="966"/>
        <end position="977"/>
    </location>
</feature>
<feature type="region of interest" description="Disordered" evidence="2">
    <location>
        <begin position="954"/>
        <end position="1008"/>
    </location>
</feature>
<dbReference type="PANTHER" id="PTHR18898:SF2">
    <property type="entry name" value="NUCLEOPROTEIN TPR"/>
    <property type="match status" value="1"/>
</dbReference>
<feature type="region of interest" description="Disordered" evidence="2">
    <location>
        <begin position="1620"/>
        <end position="1679"/>
    </location>
</feature>
<gene>
    <name evidence="4" type="ORF">WR25_04498</name>
</gene>
<organism evidence="4 5">
    <name type="scientific">Diploscapter pachys</name>
    <dbReference type="NCBI Taxonomy" id="2018661"/>
    <lineage>
        <taxon>Eukaryota</taxon>
        <taxon>Metazoa</taxon>
        <taxon>Ecdysozoa</taxon>
        <taxon>Nematoda</taxon>
        <taxon>Chromadorea</taxon>
        <taxon>Rhabditida</taxon>
        <taxon>Rhabditina</taxon>
        <taxon>Rhabditomorpha</taxon>
        <taxon>Rhabditoidea</taxon>
        <taxon>Rhabditidae</taxon>
        <taxon>Diploscapter</taxon>
    </lineage>
</organism>
<feature type="compositionally biased region" description="Basic and acidic residues" evidence="2">
    <location>
        <begin position="1157"/>
        <end position="1171"/>
    </location>
</feature>
<feature type="coiled-coil region" evidence="1">
    <location>
        <begin position="1290"/>
        <end position="1317"/>
    </location>
</feature>
<dbReference type="PROSITE" id="PS50144">
    <property type="entry name" value="MATH"/>
    <property type="match status" value="1"/>
</dbReference>
<feature type="compositionally biased region" description="Basic and acidic residues" evidence="2">
    <location>
        <begin position="462"/>
        <end position="476"/>
    </location>
</feature>
<dbReference type="GO" id="GO:0006406">
    <property type="term" value="P:mRNA export from nucleus"/>
    <property type="evidence" value="ECO:0007669"/>
    <property type="project" value="TreeGrafter"/>
</dbReference>
<feature type="domain" description="MATH" evidence="3">
    <location>
        <begin position="183"/>
        <end position="312"/>
    </location>
</feature>
<dbReference type="STRING" id="2018661.A0A2A2LFU4"/>
<dbReference type="GO" id="GO:0017056">
    <property type="term" value="F:structural constituent of nuclear pore"/>
    <property type="evidence" value="ECO:0007669"/>
    <property type="project" value="TreeGrafter"/>
</dbReference>
<dbReference type="OrthoDB" id="289038at2759"/>
<feature type="compositionally biased region" description="Polar residues" evidence="2">
    <location>
        <begin position="407"/>
        <end position="421"/>
    </location>
</feature>
<feature type="region of interest" description="Disordered" evidence="2">
    <location>
        <begin position="1202"/>
        <end position="1254"/>
    </location>
</feature>
<dbReference type="InterPro" id="IPR002083">
    <property type="entry name" value="MATH/TRAF_dom"/>
</dbReference>
<protein>
    <recommendedName>
        <fullName evidence="3">MATH domain-containing protein</fullName>
    </recommendedName>
</protein>
<feature type="compositionally biased region" description="Acidic residues" evidence="2">
    <location>
        <begin position="725"/>
        <end position="750"/>
    </location>
</feature>
<feature type="compositionally biased region" description="Low complexity" evidence="2">
    <location>
        <begin position="162"/>
        <end position="177"/>
    </location>
</feature>
<dbReference type="InterPro" id="IPR008974">
    <property type="entry name" value="TRAF-like"/>
</dbReference>
<evidence type="ECO:0000259" key="3">
    <source>
        <dbReference type="PROSITE" id="PS50144"/>
    </source>
</evidence>
<comment type="caution">
    <text evidence="4">The sequence shown here is derived from an EMBL/GenBank/DDBJ whole genome shotgun (WGS) entry which is preliminary data.</text>
</comment>
<feature type="region of interest" description="Disordered" evidence="2">
    <location>
        <begin position="1157"/>
        <end position="1187"/>
    </location>
</feature>
<feature type="compositionally biased region" description="Polar residues" evidence="2">
    <location>
        <begin position="1471"/>
        <end position="1493"/>
    </location>
</feature>
<dbReference type="EMBL" id="LIAE01006806">
    <property type="protein sequence ID" value="PAV85063.1"/>
    <property type="molecule type" value="Genomic_DNA"/>
</dbReference>
<feature type="region of interest" description="Disordered" evidence="2">
    <location>
        <begin position="37"/>
        <end position="100"/>
    </location>
</feature>
<dbReference type="Pfam" id="PF22486">
    <property type="entry name" value="MATH_2"/>
    <property type="match status" value="1"/>
</dbReference>
<evidence type="ECO:0000256" key="1">
    <source>
        <dbReference type="SAM" id="Coils"/>
    </source>
</evidence>
<feature type="compositionally biased region" description="Low complexity" evidence="2">
    <location>
        <begin position="1419"/>
        <end position="1448"/>
    </location>
</feature>
<evidence type="ECO:0000256" key="2">
    <source>
        <dbReference type="SAM" id="MobiDB-lite"/>
    </source>
</evidence>
<evidence type="ECO:0000313" key="4">
    <source>
        <dbReference type="EMBL" id="PAV85063.1"/>
    </source>
</evidence>